<dbReference type="EMBL" id="JADCKC010000001">
    <property type="protein sequence ID" value="MBE5037023.1"/>
    <property type="molecule type" value="Genomic_DNA"/>
</dbReference>
<proteinExistence type="inferred from homology"/>
<dbReference type="Proteomes" id="UP000768567">
    <property type="component" value="Unassembled WGS sequence"/>
</dbReference>
<gene>
    <name evidence="10" type="ORF">INF35_04390</name>
</gene>
<dbReference type="InterPro" id="IPR050291">
    <property type="entry name" value="CDF_Transporter"/>
</dbReference>
<keyword evidence="4 7" id="KW-0812">Transmembrane</keyword>
<accession>A0ABR9R1J8</accession>
<keyword evidence="5 7" id="KW-1133">Transmembrane helix</keyword>
<sequence>MTEFLLRRFVKNYENVADRAVRSACGNLACIVGILCNVLLFAGKFTVGVLFGSVSITADAVNNLSDASSNVVSLVGFKLGSKPADKEHPYGHARYEYLAGLAVSVMILVIGIELGKESLAKIITPTAVEFSWLSAAVLVASILVKLWMSSFNHQVGKLIHSDTLMATAADSRNDVISTAAVLAASLVAHFTAFDRLDGIMGLLVALFILYSGIGLVRDTLDPILGAAPDPEQVAYIKEKALSYPDVLGVHDMMIHDYGPGNRLVSFHLEMPAEGDVMAMHDEVDCMEKDFFANDGLTVTIHFDPVVTSDPHVAELRELVETTAHQADPEVNIHDLRIVPGPTHTNVIFDCAVPPRYFEKDGAAGRELLNKLREAVKQKWPDHFCVIQLEQAYADLSEASGH</sequence>
<evidence type="ECO:0000259" key="8">
    <source>
        <dbReference type="Pfam" id="PF01545"/>
    </source>
</evidence>
<dbReference type="Pfam" id="PF01545">
    <property type="entry name" value="Cation_efflux"/>
    <property type="match status" value="1"/>
</dbReference>
<feature type="domain" description="Cation efflux protein transmembrane" evidence="8">
    <location>
        <begin position="31"/>
        <end position="221"/>
    </location>
</feature>
<feature type="domain" description="Cation efflux protein cytoplasmic" evidence="9">
    <location>
        <begin position="228"/>
        <end position="304"/>
    </location>
</feature>
<dbReference type="InterPro" id="IPR036837">
    <property type="entry name" value="Cation_efflux_CTD_sf"/>
</dbReference>
<evidence type="ECO:0000259" key="9">
    <source>
        <dbReference type="Pfam" id="PF16916"/>
    </source>
</evidence>
<feature type="transmembrane region" description="Helical" evidence="7">
    <location>
        <begin position="175"/>
        <end position="192"/>
    </location>
</feature>
<evidence type="ECO:0000256" key="4">
    <source>
        <dbReference type="ARBA" id="ARBA00022692"/>
    </source>
</evidence>
<dbReference type="InterPro" id="IPR058533">
    <property type="entry name" value="Cation_efflux_TM"/>
</dbReference>
<dbReference type="PANTHER" id="PTHR43840:SF15">
    <property type="entry name" value="MITOCHONDRIAL METAL TRANSPORTER 1-RELATED"/>
    <property type="match status" value="1"/>
</dbReference>
<dbReference type="InterPro" id="IPR027469">
    <property type="entry name" value="Cation_efflux_TMD_sf"/>
</dbReference>
<keyword evidence="6 7" id="KW-0472">Membrane</keyword>
<organism evidence="10 11">
    <name type="scientific">Gemmiger gallinarum</name>
    <dbReference type="NCBI Taxonomy" id="2779354"/>
    <lineage>
        <taxon>Bacteria</taxon>
        <taxon>Bacillati</taxon>
        <taxon>Bacillota</taxon>
        <taxon>Clostridia</taxon>
        <taxon>Eubacteriales</taxon>
        <taxon>Gemmiger</taxon>
    </lineage>
</organism>
<dbReference type="Gene3D" id="1.20.1510.10">
    <property type="entry name" value="Cation efflux protein transmembrane domain"/>
    <property type="match status" value="1"/>
</dbReference>
<evidence type="ECO:0000256" key="7">
    <source>
        <dbReference type="SAM" id="Phobius"/>
    </source>
</evidence>
<comment type="subcellular location">
    <subcellularLocation>
        <location evidence="1">Membrane</location>
        <topology evidence="1">Multi-pass membrane protein</topology>
    </subcellularLocation>
</comment>
<evidence type="ECO:0000313" key="11">
    <source>
        <dbReference type="Proteomes" id="UP000768567"/>
    </source>
</evidence>
<dbReference type="Pfam" id="PF16916">
    <property type="entry name" value="ZT_dimer"/>
    <property type="match status" value="1"/>
</dbReference>
<dbReference type="RefSeq" id="WP_193500288.1">
    <property type="nucleotide sequence ID" value="NZ_JADCKC010000001.1"/>
</dbReference>
<evidence type="ECO:0000256" key="2">
    <source>
        <dbReference type="ARBA" id="ARBA00008114"/>
    </source>
</evidence>
<dbReference type="InterPro" id="IPR027470">
    <property type="entry name" value="Cation_efflux_CTD"/>
</dbReference>
<dbReference type="SUPFAM" id="SSF160240">
    <property type="entry name" value="Cation efflux protein cytoplasmic domain-like"/>
    <property type="match status" value="1"/>
</dbReference>
<name>A0ABR9R1J8_9FIRM</name>
<evidence type="ECO:0000313" key="10">
    <source>
        <dbReference type="EMBL" id="MBE5037023.1"/>
    </source>
</evidence>
<evidence type="ECO:0000256" key="6">
    <source>
        <dbReference type="ARBA" id="ARBA00023136"/>
    </source>
</evidence>
<comment type="similarity">
    <text evidence="2">Belongs to the cation diffusion facilitator (CDF) transporter (TC 2.A.4) family.</text>
</comment>
<dbReference type="SUPFAM" id="SSF161111">
    <property type="entry name" value="Cation efflux protein transmembrane domain-like"/>
    <property type="match status" value="1"/>
</dbReference>
<keyword evidence="3" id="KW-0813">Transport</keyword>
<evidence type="ECO:0000256" key="3">
    <source>
        <dbReference type="ARBA" id="ARBA00022448"/>
    </source>
</evidence>
<comment type="caution">
    <text evidence="10">The sequence shown here is derived from an EMBL/GenBank/DDBJ whole genome shotgun (WGS) entry which is preliminary data.</text>
</comment>
<protein>
    <submittedName>
        <fullName evidence="10">Cation transporter</fullName>
    </submittedName>
</protein>
<dbReference type="NCBIfam" id="TIGR01297">
    <property type="entry name" value="CDF"/>
    <property type="match status" value="1"/>
</dbReference>
<dbReference type="PANTHER" id="PTHR43840">
    <property type="entry name" value="MITOCHONDRIAL METAL TRANSPORTER 1-RELATED"/>
    <property type="match status" value="1"/>
</dbReference>
<feature type="transmembrane region" description="Helical" evidence="7">
    <location>
        <begin position="21"/>
        <end position="42"/>
    </location>
</feature>
<feature type="transmembrane region" description="Helical" evidence="7">
    <location>
        <begin position="97"/>
        <end position="115"/>
    </location>
</feature>
<feature type="transmembrane region" description="Helical" evidence="7">
    <location>
        <begin position="199"/>
        <end position="216"/>
    </location>
</feature>
<keyword evidence="11" id="KW-1185">Reference proteome</keyword>
<evidence type="ECO:0000256" key="5">
    <source>
        <dbReference type="ARBA" id="ARBA00022989"/>
    </source>
</evidence>
<feature type="transmembrane region" description="Helical" evidence="7">
    <location>
        <begin position="127"/>
        <end position="148"/>
    </location>
</feature>
<reference evidence="10 11" key="1">
    <citation type="submission" date="2020-10" db="EMBL/GenBank/DDBJ databases">
        <title>ChiBAC.</title>
        <authorList>
            <person name="Zenner C."/>
            <person name="Hitch T.C.A."/>
            <person name="Clavel T."/>
        </authorList>
    </citation>
    <scope>NUCLEOTIDE SEQUENCE [LARGE SCALE GENOMIC DNA]</scope>
    <source>
        <strain evidence="10 11">DSM 109015</strain>
    </source>
</reference>
<evidence type="ECO:0000256" key="1">
    <source>
        <dbReference type="ARBA" id="ARBA00004141"/>
    </source>
</evidence>
<dbReference type="Gene3D" id="3.30.70.1350">
    <property type="entry name" value="Cation efflux protein, cytoplasmic domain"/>
    <property type="match status" value="1"/>
</dbReference>
<dbReference type="InterPro" id="IPR002524">
    <property type="entry name" value="Cation_efflux"/>
</dbReference>